<keyword evidence="3" id="KW-1185">Reference proteome</keyword>
<dbReference type="SUPFAM" id="SSF54427">
    <property type="entry name" value="NTF2-like"/>
    <property type="match status" value="1"/>
</dbReference>
<dbReference type="EMBL" id="PJMW01000002">
    <property type="protein sequence ID" value="PKV81275.1"/>
    <property type="molecule type" value="Genomic_DNA"/>
</dbReference>
<dbReference type="Pfam" id="PF12680">
    <property type="entry name" value="SnoaL_2"/>
    <property type="match status" value="1"/>
</dbReference>
<gene>
    <name evidence="2" type="ORF">ATK86_5738</name>
</gene>
<organism evidence="2 3">
    <name type="scientific">Nocardia fluminea</name>
    <dbReference type="NCBI Taxonomy" id="134984"/>
    <lineage>
        <taxon>Bacteria</taxon>
        <taxon>Bacillati</taxon>
        <taxon>Actinomycetota</taxon>
        <taxon>Actinomycetes</taxon>
        <taxon>Mycobacteriales</taxon>
        <taxon>Nocardiaceae</taxon>
        <taxon>Nocardia</taxon>
    </lineage>
</organism>
<accession>A0A2N3VI60</accession>
<evidence type="ECO:0000313" key="2">
    <source>
        <dbReference type="EMBL" id="PKV81275.1"/>
    </source>
</evidence>
<dbReference type="Proteomes" id="UP000233766">
    <property type="component" value="Unassembled WGS sequence"/>
</dbReference>
<dbReference type="InterPro" id="IPR032710">
    <property type="entry name" value="NTF2-like_dom_sf"/>
</dbReference>
<dbReference type="InterPro" id="IPR037401">
    <property type="entry name" value="SnoaL-like"/>
</dbReference>
<proteinExistence type="predicted"/>
<feature type="domain" description="SnoaL-like" evidence="1">
    <location>
        <begin position="40"/>
        <end position="137"/>
    </location>
</feature>
<evidence type="ECO:0000313" key="3">
    <source>
        <dbReference type="Proteomes" id="UP000233766"/>
    </source>
</evidence>
<reference evidence="2 3" key="1">
    <citation type="submission" date="2017-12" db="EMBL/GenBank/DDBJ databases">
        <title>Sequencing the genomes of 1000 Actinobacteria strains.</title>
        <authorList>
            <person name="Klenk H.-P."/>
        </authorList>
    </citation>
    <scope>NUCLEOTIDE SEQUENCE [LARGE SCALE GENOMIC DNA]</scope>
    <source>
        <strain evidence="2 3">DSM 44489</strain>
    </source>
</reference>
<name>A0A2N3VI60_9NOCA</name>
<protein>
    <recommendedName>
        <fullName evidence="1">SnoaL-like domain-containing protein</fullName>
    </recommendedName>
</protein>
<comment type="caution">
    <text evidence="2">The sequence shown here is derived from an EMBL/GenBank/DDBJ whole genome shotgun (WGS) entry which is preliminary data.</text>
</comment>
<dbReference type="Gene3D" id="3.10.450.50">
    <property type="match status" value="1"/>
</dbReference>
<evidence type="ECO:0000259" key="1">
    <source>
        <dbReference type="Pfam" id="PF12680"/>
    </source>
</evidence>
<sequence length="173" mass="19203">MPPPRTGLRSPRSVTPHSVRFGYRRNMSDALADSASTDSVARFRRATTDNDIPALLDTLTDDAELISPVSGRLVFRGRTDLAPLLTLVYRAVSDLRWTDTLGTGDTRVLLGEAKFGPFRMTEAMVLELDSDGRIRRMRPHLRPWLALTAVAMWLGPNLLRYPGAVRRAASSGR</sequence>
<dbReference type="AlphaFoldDB" id="A0A2N3VI60"/>